<dbReference type="EMBL" id="CADCUE010000094">
    <property type="protein sequence ID" value="CAA9327755.1"/>
    <property type="molecule type" value="Genomic_DNA"/>
</dbReference>
<dbReference type="PANTHER" id="PTHR10000">
    <property type="entry name" value="PHOSPHOSERINE PHOSPHATASE"/>
    <property type="match status" value="1"/>
</dbReference>
<dbReference type="NCBIfam" id="TIGR01484">
    <property type="entry name" value="HAD-SF-IIB"/>
    <property type="match status" value="1"/>
</dbReference>
<dbReference type="InterPro" id="IPR000150">
    <property type="entry name" value="Cof"/>
</dbReference>
<accession>A0A6J4L9U5</accession>
<dbReference type="InterPro" id="IPR006379">
    <property type="entry name" value="HAD-SF_hydro_IIB"/>
</dbReference>
<proteinExistence type="predicted"/>
<dbReference type="InterPro" id="IPR023214">
    <property type="entry name" value="HAD_sf"/>
</dbReference>
<dbReference type="PANTHER" id="PTHR10000:SF8">
    <property type="entry name" value="HAD SUPERFAMILY HYDROLASE-LIKE, TYPE 3"/>
    <property type="match status" value="1"/>
</dbReference>
<gene>
    <name evidence="1" type="ORF">AVDCRST_MAG16-1114</name>
</gene>
<keyword evidence="1" id="KW-0378">Hydrolase</keyword>
<protein>
    <submittedName>
        <fullName evidence="1">Hydrolase, HAD superfamily</fullName>
    </submittedName>
</protein>
<dbReference type="GO" id="GO:0005829">
    <property type="term" value="C:cytosol"/>
    <property type="evidence" value="ECO:0007669"/>
    <property type="project" value="TreeGrafter"/>
</dbReference>
<dbReference type="GO" id="GO:0016791">
    <property type="term" value="F:phosphatase activity"/>
    <property type="evidence" value="ECO:0007669"/>
    <property type="project" value="TreeGrafter"/>
</dbReference>
<dbReference type="Gene3D" id="3.40.50.1000">
    <property type="entry name" value="HAD superfamily/HAD-like"/>
    <property type="match status" value="1"/>
</dbReference>
<dbReference type="Gene3D" id="3.30.1240.10">
    <property type="match status" value="1"/>
</dbReference>
<organism evidence="1">
    <name type="scientific">uncultured Frankineae bacterium</name>
    <dbReference type="NCBI Taxonomy" id="437475"/>
    <lineage>
        <taxon>Bacteria</taxon>
        <taxon>Bacillati</taxon>
        <taxon>Actinomycetota</taxon>
        <taxon>Actinomycetes</taxon>
        <taxon>Frankiales</taxon>
        <taxon>environmental samples</taxon>
    </lineage>
</organism>
<reference evidence="1" key="1">
    <citation type="submission" date="2020-02" db="EMBL/GenBank/DDBJ databases">
        <authorList>
            <person name="Meier V. D."/>
        </authorList>
    </citation>
    <scope>NUCLEOTIDE SEQUENCE</scope>
    <source>
        <strain evidence="1">AVDCRST_MAG16</strain>
    </source>
</reference>
<evidence type="ECO:0000313" key="1">
    <source>
        <dbReference type="EMBL" id="CAA9327755.1"/>
    </source>
</evidence>
<dbReference type="NCBIfam" id="TIGR00099">
    <property type="entry name" value="Cof-subfamily"/>
    <property type="match status" value="1"/>
</dbReference>
<dbReference type="GO" id="GO:0000287">
    <property type="term" value="F:magnesium ion binding"/>
    <property type="evidence" value="ECO:0007669"/>
    <property type="project" value="TreeGrafter"/>
</dbReference>
<dbReference type="Pfam" id="PF08282">
    <property type="entry name" value="Hydrolase_3"/>
    <property type="match status" value="1"/>
</dbReference>
<dbReference type="AlphaFoldDB" id="A0A6J4L9U5"/>
<name>A0A6J4L9U5_9ACTN</name>
<dbReference type="CDD" id="cd07516">
    <property type="entry name" value="HAD_Pase"/>
    <property type="match status" value="1"/>
</dbReference>
<dbReference type="SUPFAM" id="SSF56784">
    <property type="entry name" value="HAD-like"/>
    <property type="match status" value="1"/>
</dbReference>
<sequence>MTASAPGPAPRLVASDLDGTLLRSDLSVAPRTREVLARVEDAGALFVMVTGRPPRWMAPVADQTDHRGLAVCANGAIVYDLHTERVVRDFRIDVGAALEVVRALRAELPEVAFAVEKGLGGFGREASYVTRFDNPELVVAPVEELVRDGGAVKLLARVEGVGSDELLTSARSVLGGLCECTHSSGDGLLEISAAGVSKASGLAALAEEWGITADDVIAFGDMPNDLPMLAWAGRSVGMGNAHPDVLAAADEVTATSDDDGVAKVLERWF</sequence>
<dbReference type="InterPro" id="IPR036412">
    <property type="entry name" value="HAD-like_sf"/>
</dbReference>